<keyword evidence="8" id="KW-0732">Signal</keyword>
<dbReference type="GO" id="GO:0005886">
    <property type="term" value="C:plasma membrane"/>
    <property type="evidence" value="ECO:0007669"/>
    <property type="project" value="UniProtKB-SubCell"/>
</dbReference>
<comment type="subcellular location">
    <subcellularLocation>
        <location evidence="1">Cell membrane</location>
        <topology evidence="1">Multi-pass membrane protein</topology>
    </subcellularLocation>
    <subcellularLocation>
        <location evidence="6">Membrane</location>
        <topology evidence="6">Multi-pass membrane protein</topology>
    </subcellularLocation>
</comment>
<dbReference type="Proteomes" id="UP000001887">
    <property type="component" value="Chromosome"/>
</dbReference>
<evidence type="ECO:0000256" key="4">
    <source>
        <dbReference type="ARBA" id="ARBA00022989"/>
    </source>
</evidence>
<evidence type="ECO:0000259" key="9">
    <source>
        <dbReference type="Pfam" id="PF01618"/>
    </source>
</evidence>
<evidence type="ECO:0000256" key="2">
    <source>
        <dbReference type="ARBA" id="ARBA00022475"/>
    </source>
</evidence>
<organism evidence="10 11">
    <name type="scientific">Pirellula staleyi (strain ATCC 27377 / DSM 6068 / ICPB 4128)</name>
    <name type="common">Pirella staleyi</name>
    <dbReference type="NCBI Taxonomy" id="530564"/>
    <lineage>
        <taxon>Bacteria</taxon>
        <taxon>Pseudomonadati</taxon>
        <taxon>Planctomycetota</taxon>
        <taxon>Planctomycetia</taxon>
        <taxon>Pirellulales</taxon>
        <taxon>Pirellulaceae</taxon>
        <taxon>Pirellula</taxon>
    </lineage>
</organism>
<evidence type="ECO:0000256" key="5">
    <source>
        <dbReference type="ARBA" id="ARBA00023136"/>
    </source>
</evidence>
<dbReference type="HOGENOM" id="CLU_053325_4_0_0"/>
<dbReference type="InterPro" id="IPR050790">
    <property type="entry name" value="ExbB/TolQ_transport"/>
</dbReference>
<keyword evidence="6" id="KW-0813">Transport</keyword>
<feature type="transmembrane region" description="Helical" evidence="7">
    <location>
        <begin position="224"/>
        <end position="249"/>
    </location>
</feature>
<keyword evidence="6" id="KW-0653">Protein transport</keyword>
<proteinExistence type="inferred from homology"/>
<accession>D2R3Y6</accession>
<dbReference type="EMBL" id="CP001848">
    <property type="protein sequence ID" value="ADB18835.1"/>
    <property type="molecule type" value="Genomic_DNA"/>
</dbReference>
<evidence type="ECO:0000256" key="1">
    <source>
        <dbReference type="ARBA" id="ARBA00004651"/>
    </source>
</evidence>
<keyword evidence="2" id="KW-1003">Cell membrane</keyword>
<keyword evidence="5 7" id="KW-0472">Membrane</keyword>
<evidence type="ECO:0000256" key="8">
    <source>
        <dbReference type="SAM" id="SignalP"/>
    </source>
</evidence>
<dbReference type="KEGG" id="psl:Psta_4186"/>
<dbReference type="Pfam" id="PF01618">
    <property type="entry name" value="MotA_ExbB"/>
    <property type="match status" value="1"/>
</dbReference>
<reference evidence="10 11" key="1">
    <citation type="journal article" date="2009" name="Stand. Genomic Sci.">
        <title>Complete genome sequence of Pirellula staleyi type strain (ATCC 27377).</title>
        <authorList>
            <person name="Clum A."/>
            <person name="Tindall B.J."/>
            <person name="Sikorski J."/>
            <person name="Ivanova N."/>
            <person name="Mavrommatis K."/>
            <person name="Lucas S."/>
            <person name="Glavina del Rio T."/>
            <person name="Nolan M."/>
            <person name="Chen F."/>
            <person name="Tice H."/>
            <person name="Pitluck S."/>
            <person name="Cheng J.F."/>
            <person name="Chertkov O."/>
            <person name="Brettin T."/>
            <person name="Han C."/>
            <person name="Detter J.C."/>
            <person name="Kuske C."/>
            <person name="Bruce D."/>
            <person name="Goodwin L."/>
            <person name="Ovchinikova G."/>
            <person name="Pati A."/>
            <person name="Mikhailova N."/>
            <person name="Chen A."/>
            <person name="Palaniappan K."/>
            <person name="Land M."/>
            <person name="Hauser L."/>
            <person name="Chang Y.J."/>
            <person name="Jeffries C.D."/>
            <person name="Chain P."/>
            <person name="Rohde M."/>
            <person name="Goker M."/>
            <person name="Bristow J."/>
            <person name="Eisen J.A."/>
            <person name="Markowitz V."/>
            <person name="Hugenholtz P."/>
            <person name="Kyrpides N.C."/>
            <person name="Klenk H.P."/>
            <person name="Lapidus A."/>
        </authorList>
    </citation>
    <scope>NUCLEOTIDE SEQUENCE [LARGE SCALE GENOMIC DNA]</scope>
    <source>
        <strain evidence="11">ATCC 27377 / DSM 6068 / ICPB 4128</strain>
    </source>
</reference>
<evidence type="ECO:0000256" key="6">
    <source>
        <dbReference type="RuleBase" id="RU004057"/>
    </source>
</evidence>
<keyword evidence="4 7" id="KW-1133">Transmembrane helix</keyword>
<name>D2R3Y6_PIRSD</name>
<protein>
    <submittedName>
        <fullName evidence="10">MotA/TolQ/ExbB proton channel</fullName>
    </submittedName>
</protein>
<evidence type="ECO:0000256" key="7">
    <source>
        <dbReference type="SAM" id="Phobius"/>
    </source>
</evidence>
<dbReference type="PANTHER" id="PTHR30625:SF17">
    <property type="entry name" value="TOLQ-RELATED"/>
    <property type="match status" value="1"/>
</dbReference>
<keyword evidence="3 7" id="KW-0812">Transmembrane</keyword>
<dbReference type="eggNOG" id="COG0811">
    <property type="taxonomic scope" value="Bacteria"/>
</dbReference>
<feature type="chain" id="PRO_5003036187" evidence="8">
    <location>
        <begin position="34"/>
        <end position="277"/>
    </location>
</feature>
<dbReference type="GO" id="GO:0017038">
    <property type="term" value="P:protein import"/>
    <property type="evidence" value="ECO:0007669"/>
    <property type="project" value="TreeGrafter"/>
</dbReference>
<feature type="transmembrane region" description="Helical" evidence="7">
    <location>
        <begin position="84"/>
        <end position="106"/>
    </location>
</feature>
<dbReference type="STRING" id="530564.Psta_4186"/>
<dbReference type="AlphaFoldDB" id="D2R3Y6"/>
<dbReference type="InterPro" id="IPR002898">
    <property type="entry name" value="MotA_ExbB_proton_chnl"/>
</dbReference>
<sequence length="277" mass="29504" precursor="true">MRLLEIPMRLVATMPARALVCGLLACFALVAGAITDHSPLSPQVAVAQEEPAAEDAAAPADEAEAPKAKQSYLMWFLNALGVRYAIAFFVLSFTFVAVLVMNMLALRRDAIVPKSLAEAFEANLNEKKFQEAFDLAKADDSFLGQMLAAGMSKLQQGYDKATTAMGQVAEEEIMKLEQRLSLIGLVGSISPMVGLLGTVDGMVASFQVIAMSGATPKASDLAEGISMALITTLVGLVLAIPATIAFALFKNRLSKLTQELGVQADNLMSRFETVAKK</sequence>
<feature type="signal peptide" evidence="8">
    <location>
        <begin position="1"/>
        <end position="33"/>
    </location>
</feature>
<feature type="transmembrane region" description="Helical" evidence="7">
    <location>
        <begin position="182"/>
        <end position="204"/>
    </location>
</feature>
<keyword evidence="11" id="KW-1185">Reference proteome</keyword>
<gene>
    <name evidence="10" type="ordered locus">Psta_4186</name>
</gene>
<evidence type="ECO:0000313" key="11">
    <source>
        <dbReference type="Proteomes" id="UP000001887"/>
    </source>
</evidence>
<evidence type="ECO:0000256" key="3">
    <source>
        <dbReference type="ARBA" id="ARBA00022692"/>
    </source>
</evidence>
<evidence type="ECO:0000313" key="10">
    <source>
        <dbReference type="EMBL" id="ADB18835.1"/>
    </source>
</evidence>
<feature type="domain" description="MotA/TolQ/ExbB proton channel" evidence="9">
    <location>
        <begin position="141"/>
        <end position="259"/>
    </location>
</feature>
<comment type="similarity">
    <text evidence="6">Belongs to the exbB/tolQ family.</text>
</comment>
<dbReference type="PANTHER" id="PTHR30625">
    <property type="entry name" value="PROTEIN TOLQ"/>
    <property type="match status" value="1"/>
</dbReference>